<organism evidence="1 2">
    <name type="scientific">Mucilaginibacter corticis</name>
    <dbReference type="NCBI Taxonomy" id="2597670"/>
    <lineage>
        <taxon>Bacteria</taxon>
        <taxon>Pseudomonadati</taxon>
        <taxon>Bacteroidota</taxon>
        <taxon>Sphingobacteriia</taxon>
        <taxon>Sphingobacteriales</taxon>
        <taxon>Sphingobacteriaceae</taxon>
        <taxon>Mucilaginibacter</taxon>
    </lineage>
</organism>
<dbReference type="Pfam" id="PF09357">
    <property type="entry name" value="RteC"/>
    <property type="match status" value="1"/>
</dbReference>
<evidence type="ECO:0008006" key="3">
    <source>
        <dbReference type="Google" id="ProtNLM"/>
    </source>
</evidence>
<dbReference type="AlphaFoldDB" id="A0A556M821"/>
<reference evidence="1 2" key="1">
    <citation type="submission" date="2019-07" db="EMBL/GenBank/DDBJ databases">
        <authorList>
            <person name="Huq M.A."/>
        </authorList>
    </citation>
    <scope>NUCLEOTIDE SEQUENCE [LARGE SCALE GENOMIC DNA]</scope>
    <source>
        <strain evidence="1 2">MAH-19</strain>
    </source>
</reference>
<gene>
    <name evidence="1" type="ORF">FO440_23755</name>
</gene>
<comment type="caution">
    <text evidence="1">The sequence shown here is derived from an EMBL/GenBank/DDBJ whole genome shotgun (WGS) entry which is preliminary data.</text>
</comment>
<dbReference type="Proteomes" id="UP000318733">
    <property type="component" value="Unassembled WGS sequence"/>
</dbReference>
<accession>A0A556M821</accession>
<sequence>MYNQRYEKCLQDLQAEIKLLDEAGISPADRIRQSVPIISRVTADVREQVLQDGFGDAAQEISFFKQVKPQMLALRLFETLFYNLCTGKPEGTPEMLKAYYEAELLQVFREFKVNPFAYAYYKAGACELDHFYFIRDAKLHDLPICELIDPSPGFSTAMDYSFAKFIAYEKLRDHLLQQLTNELIREKVSGAALNELPMIRWTGDSINLAELGYGIWLTGQVNNGHATITEILAVLESIFNIRIGTAFRRWQSISRRKRLSQTKYTDEMKAALVKRLDDENS</sequence>
<dbReference type="OrthoDB" id="790983at2"/>
<proteinExistence type="predicted"/>
<protein>
    <recommendedName>
        <fullName evidence="3">RteC protein</fullName>
    </recommendedName>
</protein>
<dbReference type="InterPro" id="IPR018534">
    <property type="entry name" value="Tet_reg_excision_RteC"/>
</dbReference>
<evidence type="ECO:0000313" key="1">
    <source>
        <dbReference type="EMBL" id="TSJ35936.1"/>
    </source>
</evidence>
<keyword evidence="2" id="KW-1185">Reference proteome</keyword>
<evidence type="ECO:0000313" key="2">
    <source>
        <dbReference type="Proteomes" id="UP000318733"/>
    </source>
</evidence>
<name>A0A556M821_9SPHI</name>
<dbReference type="RefSeq" id="WP_144250810.1">
    <property type="nucleotide sequence ID" value="NZ_VLPK01000008.1"/>
</dbReference>
<dbReference type="EMBL" id="VLPK01000008">
    <property type="protein sequence ID" value="TSJ35936.1"/>
    <property type="molecule type" value="Genomic_DNA"/>
</dbReference>